<name>A0A2P2GVG7_STREW</name>
<dbReference type="AlphaFoldDB" id="A0A2P2GVG7"/>
<gene>
    <name evidence="1" type="ORF">VO63_05375</name>
</gene>
<evidence type="ECO:0000313" key="1">
    <source>
        <dbReference type="EMBL" id="KKZ74879.1"/>
    </source>
</evidence>
<dbReference type="RefSeq" id="WP_046906380.1">
    <property type="nucleotide sequence ID" value="NZ_BAAAXG010000026.1"/>
</dbReference>
<proteinExistence type="predicted"/>
<accession>A0A2P2GVG7</accession>
<protein>
    <submittedName>
        <fullName evidence="1">Uncharacterized protein</fullName>
    </submittedName>
</protein>
<dbReference type="Proteomes" id="UP000265325">
    <property type="component" value="Unassembled WGS sequence"/>
</dbReference>
<dbReference type="EMBL" id="LAQS01000006">
    <property type="protein sequence ID" value="KKZ74879.1"/>
    <property type="molecule type" value="Genomic_DNA"/>
</dbReference>
<comment type="caution">
    <text evidence="1">The sequence shown here is derived from an EMBL/GenBank/DDBJ whole genome shotgun (WGS) entry which is preliminary data.</text>
</comment>
<evidence type="ECO:0000313" key="2">
    <source>
        <dbReference type="Proteomes" id="UP000265325"/>
    </source>
</evidence>
<sequence length="76" mass="8613">MSVFNWACVIFLAGAGLIAWAIDHKPPTYRTPDQVEADVAAHRAQRRMQEAIDSLRTCREIYDLPTIPSQRKETGQ</sequence>
<keyword evidence="2" id="KW-1185">Reference proteome</keyword>
<reference evidence="1 2" key="1">
    <citation type="submission" date="2015-05" db="EMBL/GenBank/DDBJ databases">
        <title>Draft Genome assembly of Streptomyces showdoensis.</title>
        <authorList>
            <person name="Thapa K.K."/>
            <person name="Metsa-Ketela M."/>
        </authorList>
    </citation>
    <scope>NUCLEOTIDE SEQUENCE [LARGE SCALE GENOMIC DNA]</scope>
    <source>
        <strain evidence="1 2">ATCC 15227</strain>
    </source>
</reference>
<organism evidence="1 2">
    <name type="scientific">Streptomyces showdoensis</name>
    <dbReference type="NCBI Taxonomy" id="68268"/>
    <lineage>
        <taxon>Bacteria</taxon>
        <taxon>Bacillati</taxon>
        <taxon>Actinomycetota</taxon>
        <taxon>Actinomycetes</taxon>
        <taxon>Kitasatosporales</taxon>
        <taxon>Streptomycetaceae</taxon>
        <taxon>Streptomyces</taxon>
    </lineage>
</organism>